<accession>A0A4D4KU97</accession>
<dbReference type="InterPro" id="IPR016039">
    <property type="entry name" value="Thiolase-like"/>
</dbReference>
<dbReference type="Gene3D" id="3.40.47.10">
    <property type="match status" value="1"/>
</dbReference>
<feature type="domain" description="Ketosynthase family 3 (KS3)" evidence="5">
    <location>
        <begin position="41"/>
        <end position="293"/>
    </location>
</feature>
<dbReference type="PROSITE" id="PS00606">
    <property type="entry name" value="KS3_1"/>
    <property type="match status" value="1"/>
</dbReference>
<dbReference type="PROSITE" id="PS52004">
    <property type="entry name" value="KS3_2"/>
    <property type="match status" value="1"/>
</dbReference>
<evidence type="ECO:0000313" key="6">
    <source>
        <dbReference type="EMBL" id="GDY49968.1"/>
    </source>
</evidence>
<dbReference type="SUPFAM" id="SSF53901">
    <property type="entry name" value="Thiolase-like"/>
    <property type="match status" value="1"/>
</dbReference>
<reference evidence="6 7" key="1">
    <citation type="journal article" date="2020" name="Int. J. Syst. Evol. Microbiol.">
        <title>Reclassification of Streptomyces castelarensis and Streptomyces sporoclivatus as later heterotypic synonyms of Streptomyces antimycoticus.</title>
        <authorList>
            <person name="Komaki H."/>
            <person name="Tamura T."/>
        </authorList>
    </citation>
    <scope>NUCLEOTIDE SEQUENCE [LARGE SCALE GENOMIC DNA]</scope>
    <source>
        <strain evidence="6 7">NBRC 13459</strain>
    </source>
</reference>
<protein>
    <recommendedName>
        <fullName evidence="5">Ketosynthase family 3 (KS3) domain-containing protein</fullName>
    </recommendedName>
</protein>
<dbReference type="GO" id="GO:0004315">
    <property type="term" value="F:3-oxoacyl-[acyl-carrier-protein] synthase activity"/>
    <property type="evidence" value="ECO:0007669"/>
    <property type="project" value="InterPro"/>
</dbReference>
<dbReference type="Pfam" id="PF00109">
    <property type="entry name" value="ketoacyl-synt"/>
    <property type="match status" value="1"/>
</dbReference>
<dbReference type="InterPro" id="IPR050091">
    <property type="entry name" value="PKS_NRPS_Biosynth_Enz"/>
</dbReference>
<evidence type="ECO:0000259" key="5">
    <source>
        <dbReference type="PROSITE" id="PS52004"/>
    </source>
</evidence>
<comment type="cofactor">
    <cofactor evidence="1">
        <name>pantetheine 4'-phosphate</name>
        <dbReference type="ChEBI" id="CHEBI:47942"/>
    </cofactor>
</comment>
<keyword evidence="3" id="KW-0511">Multifunctional enzyme</keyword>
<evidence type="ECO:0000256" key="1">
    <source>
        <dbReference type="ARBA" id="ARBA00001957"/>
    </source>
</evidence>
<evidence type="ECO:0000256" key="4">
    <source>
        <dbReference type="SAM" id="MobiDB-lite"/>
    </source>
</evidence>
<dbReference type="InterPro" id="IPR018201">
    <property type="entry name" value="Ketoacyl_synth_AS"/>
</dbReference>
<sequence length="293" mass="30670">MESGEPNVDTSVEQIVEALRKHMLENTRLRQENGRLAAAATEPIAIIGMACRLPGGVRTPGGLWRLVSEGADCITAFPGDRGWDLGGLYDPEPGVPGKSIATEGGFLYDMADFDPGFFGISPREAMAMDPQQRLLLEVSWEAVENARIDPTSLNGSRTGVYAGVMYHDYGPGTSDGSLVTGRVAFTLGLEGPAVTVDTACSSSLVALHMAAQGLRRGDCELALVGGVTVMTAPTCSCTSAGSAAWRGTAGPSRSPTPRTAPACPRAQASCWSSASRTRTAIATGYWRSCAAPR</sequence>
<dbReference type="InterPro" id="IPR014030">
    <property type="entry name" value="Ketoacyl_synth_N"/>
</dbReference>
<dbReference type="SMART" id="SM00825">
    <property type="entry name" value="PKS_KS"/>
    <property type="match status" value="1"/>
</dbReference>
<keyword evidence="7" id="KW-1185">Reference proteome</keyword>
<dbReference type="PANTHER" id="PTHR43775">
    <property type="entry name" value="FATTY ACID SYNTHASE"/>
    <property type="match status" value="1"/>
</dbReference>
<dbReference type="GO" id="GO:0006633">
    <property type="term" value="P:fatty acid biosynthetic process"/>
    <property type="evidence" value="ECO:0007669"/>
    <property type="project" value="InterPro"/>
</dbReference>
<evidence type="ECO:0000256" key="2">
    <source>
        <dbReference type="ARBA" id="ARBA00022679"/>
    </source>
</evidence>
<proteinExistence type="predicted"/>
<dbReference type="Proteomes" id="UP000301309">
    <property type="component" value="Unassembled WGS sequence"/>
</dbReference>
<gene>
    <name evidence="6" type="ORF">SVIO_005910</name>
</gene>
<dbReference type="InterPro" id="IPR015083">
    <property type="entry name" value="NorB/c/GfsB-D-like_docking"/>
</dbReference>
<dbReference type="CDD" id="cd00833">
    <property type="entry name" value="PKS"/>
    <property type="match status" value="1"/>
</dbReference>
<evidence type="ECO:0000256" key="3">
    <source>
        <dbReference type="ARBA" id="ARBA00023268"/>
    </source>
</evidence>
<organism evidence="6 7">
    <name type="scientific">Streptomyces violaceusniger</name>
    <dbReference type="NCBI Taxonomy" id="68280"/>
    <lineage>
        <taxon>Bacteria</taxon>
        <taxon>Bacillati</taxon>
        <taxon>Actinomycetota</taxon>
        <taxon>Actinomycetes</taxon>
        <taxon>Kitasatosporales</taxon>
        <taxon>Streptomycetaceae</taxon>
        <taxon>Streptomyces</taxon>
        <taxon>Streptomyces violaceusniger group</taxon>
    </lineage>
</organism>
<name>A0A4D4KU97_STRVO</name>
<dbReference type="PANTHER" id="PTHR43775:SF51">
    <property type="entry name" value="INACTIVE PHENOLPHTHIOCEROL SYNTHESIS POLYKETIDE SYNTHASE TYPE I PKS1-RELATED"/>
    <property type="match status" value="1"/>
</dbReference>
<dbReference type="InterPro" id="IPR020841">
    <property type="entry name" value="PKS_Beta-ketoAc_synthase_dom"/>
</dbReference>
<evidence type="ECO:0000313" key="7">
    <source>
        <dbReference type="Proteomes" id="UP000301309"/>
    </source>
</evidence>
<feature type="region of interest" description="Disordered" evidence="4">
    <location>
        <begin position="241"/>
        <end position="261"/>
    </location>
</feature>
<comment type="caution">
    <text evidence="6">The sequence shown here is derived from an EMBL/GenBank/DDBJ whole genome shotgun (WGS) entry which is preliminary data.</text>
</comment>
<dbReference type="Pfam" id="PF08990">
    <property type="entry name" value="Docking"/>
    <property type="match status" value="1"/>
</dbReference>
<keyword evidence="2" id="KW-0808">Transferase</keyword>
<dbReference type="GO" id="GO:0004312">
    <property type="term" value="F:fatty acid synthase activity"/>
    <property type="evidence" value="ECO:0007669"/>
    <property type="project" value="TreeGrafter"/>
</dbReference>
<dbReference type="AlphaFoldDB" id="A0A4D4KU97"/>
<dbReference type="EMBL" id="BJHW01000001">
    <property type="protein sequence ID" value="GDY49968.1"/>
    <property type="molecule type" value="Genomic_DNA"/>
</dbReference>